<dbReference type="PANTHER" id="PTHR10210">
    <property type="entry name" value="RIBOSE-PHOSPHATE DIPHOSPHOKINASE FAMILY MEMBER"/>
    <property type="match status" value="1"/>
</dbReference>
<dbReference type="Gene3D" id="3.40.50.2020">
    <property type="match status" value="2"/>
</dbReference>
<evidence type="ECO:0000256" key="2">
    <source>
        <dbReference type="ARBA" id="ARBA00022679"/>
    </source>
</evidence>
<dbReference type="SUPFAM" id="SSF53271">
    <property type="entry name" value="PRTase-like"/>
    <property type="match status" value="1"/>
</dbReference>
<proteinExistence type="predicted"/>
<dbReference type="Proteomes" id="UP000297890">
    <property type="component" value="Unassembled WGS sequence"/>
</dbReference>
<dbReference type="Pfam" id="PF14572">
    <property type="entry name" value="Pribosyl_synth"/>
    <property type="match status" value="1"/>
</dbReference>
<dbReference type="RefSeq" id="WP_135281392.1">
    <property type="nucleotide sequence ID" value="NZ_SRIO01000005.1"/>
</dbReference>
<keyword evidence="10" id="KW-1185">Reference proteome</keyword>
<accession>A0A4Z0F9K9</accession>
<dbReference type="GO" id="GO:0002189">
    <property type="term" value="C:ribose phosphate diphosphokinase complex"/>
    <property type="evidence" value="ECO:0007669"/>
    <property type="project" value="TreeGrafter"/>
</dbReference>
<keyword evidence="4" id="KW-0547">Nucleotide-binding</keyword>
<dbReference type="GO" id="GO:0000287">
    <property type="term" value="F:magnesium ion binding"/>
    <property type="evidence" value="ECO:0007669"/>
    <property type="project" value="InterPro"/>
</dbReference>
<evidence type="ECO:0000256" key="5">
    <source>
        <dbReference type="ARBA" id="ARBA00022777"/>
    </source>
</evidence>
<keyword evidence="3" id="KW-0545">Nucleotide biosynthesis</keyword>
<dbReference type="FunFam" id="3.40.50.2020:FF:000014">
    <property type="entry name" value="Ribose-phosphate pyrophosphokinase 1"/>
    <property type="match status" value="1"/>
</dbReference>
<evidence type="ECO:0000313" key="10">
    <source>
        <dbReference type="Proteomes" id="UP000297890"/>
    </source>
</evidence>
<dbReference type="GO" id="GO:0006164">
    <property type="term" value="P:purine nucleotide biosynthetic process"/>
    <property type="evidence" value="ECO:0007669"/>
    <property type="project" value="TreeGrafter"/>
</dbReference>
<dbReference type="CDD" id="cd06223">
    <property type="entry name" value="PRTases_typeI"/>
    <property type="match status" value="1"/>
</dbReference>
<reference evidence="9 10" key="1">
    <citation type="journal article" date="2019" name="ISME J.">
        <title>Candidatus Macondimonas diazotrophica, a novel gammaproteobacterial genus dominating crude-oil-contaminated coastal sediments.</title>
        <authorList>
            <person name="Karthikeyan S."/>
            <person name="Konstantinidis K."/>
        </authorList>
    </citation>
    <scope>NUCLEOTIDE SEQUENCE [LARGE SCALE GENOMIC DNA]</scope>
    <source>
        <strain evidence="9 10">KTK01</strain>
    </source>
</reference>
<dbReference type="InterPro" id="IPR005946">
    <property type="entry name" value="Rib-P_diPkinase"/>
</dbReference>
<gene>
    <name evidence="9" type="ORF">E4680_05520</name>
</gene>
<evidence type="ECO:0000313" key="9">
    <source>
        <dbReference type="EMBL" id="TFZ83092.1"/>
    </source>
</evidence>
<dbReference type="Pfam" id="PF13793">
    <property type="entry name" value="Pribosyltran_N"/>
    <property type="match status" value="1"/>
</dbReference>
<comment type="caution">
    <text evidence="9">The sequence shown here is derived from an EMBL/GenBank/DDBJ whole genome shotgun (WGS) entry which is preliminary data.</text>
</comment>
<dbReference type="EMBL" id="SRIO01000005">
    <property type="protein sequence ID" value="TFZ83092.1"/>
    <property type="molecule type" value="Genomic_DNA"/>
</dbReference>
<dbReference type="GO" id="GO:0005524">
    <property type="term" value="F:ATP binding"/>
    <property type="evidence" value="ECO:0007669"/>
    <property type="project" value="UniProtKB-KW"/>
</dbReference>
<sequence length="342" mass="36556">MAITPSSPIDPPSQSATRALRLFAPQVSANYGTRVAAALGLSLAALEEREFEDGEHKIRPLDNVRGADIFVLQQLHGEPGHSIHDKLCRLLFLLGALRDAGAARLTAVLPYLAYARKDQRSQPRDPVTHRYLAQLLEAIGVDGVVTLDVHNRAAFQNAFRRPVVHLEARSLFVAHFAARPANWVVVAPDGGAIKRAERFAQALGQRLEREVELAFMHKWRSGGRMGGGEIVGEVAGRPALIFDDLISTGGTLALCAEALRGAGAATVEAAATHGVFTSAANTALAGSDLTRLVVCDTVPPLRLTQPEITAKLTTLDTAPFLAEAIARLHEDSSLEDLAEGAI</sequence>
<name>A0A4Z0F9K9_9GAMM</name>
<comment type="catalytic activity">
    <reaction evidence="7">
        <text>D-ribose 5-phosphate + ATP = 5-phospho-alpha-D-ribose 1-diphosphate + AMP + H(+)</text>
        <dbReference type="Rhea" id="RHEA:15609"/>
        <dbReference type="ChEBI" id="CHEBI:15378"/>
        <dbReference type="ChEBI" id="CHEBI:30616"/>
        <dbReference type="ChEBI" id="CHEBI:58017"/>
        <dbReference type="ChEBI" id="CHEBI:78346"/>
        <dbReference type="ChEBI" id="CHEBI:456215"/>
        <dbReference type="EC" id="2.7.6.1"/>
    </reaction>
</comment>
<evidence type="ECO:0000256" key="6">
    <source>
        <dbReference type="ARBA" id="ARBA00022840"/>
    </source>
</evidence>
<feature type="domain" description="Ribose-phosphate pyrophosphokinase N-terminal" evidence="8">
    <location>
        <begin position="21"/>
        <end position="140"/>
    </location>
</feature>
<dbReference type="OrthoDB" id="324294at2"/>
<keyword evidence="5 9" id="KW-0418">Kinase</keyword>
<dbReference type="InterPro" id="IPR029057">
    <property type="entry name" value="PRTase-like"/>
</dbReference>
<dbReference type="NCBIfam" id="TIGR01251">
    <property type="entry name" value="ribP_PPkin"/>
    <property type="match status" value="1"/>
</dbReference>
<keyword evidence="2" id="KW-0808">Transferase</keyword>
<dbReference type="GO" id="GO:0005737">
    <property type="term" value="C:cytoplasm"/>
    <property type="evidence" value="ECO:0007669"/>
    <property type="project" value="TreeGrafter"/>
</dbReference>
<evidence type="ECO:0000256" key="4">
    <source>
        <dbReference type="ARBA" id="ARBA00022741"/>
    </source>
</evidence>
<organism evidence="9 10">
    <name type="scientific">Candidatus Macondimonas diazotrophica</name>
    <dbReference type="NCBI Taxonomy" id="2305248"/>
    <lineage>
        <taxon>Bacteria</taxon>
        <taxon>Pseudomonadati</taxon>
        <taxon>Pseudomonadota</taxon>
        <taxon>Gammaproteobacteria</taxon>
        <taxon>Chromatiales</taxon>
        <taxon>Ectothiorhodospiraceae</taxon>
        <taxon>Candidatus Macondimonas</taxon>
    </lineage>
</organism>
<dbReference type="GO" id="GO:0016301">
    <property type="term" value="F:kinase activity"/>
    <property type="evidence" value="ECO:0007669"/>
    <property type="project" value="UniProtKB-KW"/>
</dbReference>
<dbReference type="EC" id="2.7.6.1" evidence="1"/>
<dbReference type="InterPro" id="IPR000836">
    <property type="entry name" value="PRTase_dom"/>
</dbReference>
<keyword evidence="6" id="KW-0067">ATP-binding</keyword>
<evidence type="ECO:0000256" key="7">
    <source>
        <dbReference type="ARBA" id="ARBA00049535"/>
    </source>
</evidence>
<evidence type="ECO:0000256" key="1">
    <source>
        <dbReference type="ARBA" id="ARBA00013247"/>
    </source>
</evidence>
<dbReference type="GO" id="GO:0006015">
    <property type="term" value="P:5-phosphoribose 1-diphosphate biosynthetic process"/>
    <property type="evidence" value="ECO:0007669"/>
    <property type="project" value="TreeGrafter"/>
</dbReference>
<protein>
    <recommendedName>
        <fullName evidence="1">ribose-phosphate diphosphokinase</fullName>
        <ecNumber evidence="1">2.7.6.1</ecNumber>
    </recommendedName>
</protein>
<evidence type="ECO:0000259" key="8">
    <source>
        <dbReference type="Pfam" id="PF13793"/>
    </source>
</evidence>
<dbReference type="AlphaFoldDB" id="A0A4Z0F9K9"/>
<evidence type="ECO:0000256" key="3">
    <source>
        <dbReference type="ARBA" id="ARBA00022727"/>
    </source>
</evidence>
<dbReference type="PANTHER" id="PTHR10210:SF32">
    <property type="entry name" value="RIBOSE-PHOSPHATE PYROPHOSPHOKINASE 2"/>
    <property type="match status" value="1"/>
</dbReference>
<dbReference type="InterPro" id="IPR029099">
    <property type="entry name" value="Pribosyltran_N"/>
</dbReference>
<dbReference type="GO" id="GO:0004749">
    <property type="term" value="F:ribose phosphate diphosphokinase activity"/>
    <property type="evidence" value="ECO:0007669"/>
    <property type="project" value="UniProtKB-EC"/>
</dbReference>
<dbReference type="SMART" id="SM01400">
    <property type="entry name" value="Pribosyltran_N"/>
    <property type="match status" value="1"/>
</dbReference>